<evidence type="ECO:0000256" key="1">
    <source>
        <dbReference type="SAM" id="Phobius"/>
    </source>
</evidence>
<keyword evidence="3" id="KW-1185">Reference proteome</keyword>
<organism evidence="2 3">
    <name type="scientific">Arthrobotrys flagrans</name>
    <name type="common">Nematode-trapping fungus</name>
    <name type="synonym">Trichothecium flagrans</name>
    <dbReference type="NCBI Taxonomy" id="97331"/>
    <lineage>
        <taxon>Eukaryota</taxon>
        <taxon>Fungi</taxon>
        <taxon>Dikarya</taxon>
        <taxon>Ascomycota</taxon>
        <taxon>Pezizomycotina</taxon>
        <taxon>Orbiliomycetes</taxon>
        <taxon>Orbiliales</taxon>
        <taxon>Orbiliaceae</taxon>
        <taxon>Arthrobotrys</taxon>
    </lineage>
</organism>
<dbReference type="RefSeq" id="XP_067487423.1">
    <property type="nucleotide sequence ID" value="XM_067639657.1"/>
</dbReference>
<keyword evidence="1" id="KW-0472">Membrane</keyword>
<dbReference type="GeneID" id="93592037"/>
<evidence type="ECO:0000313" key="2">
    <source>
        <dbReference type="EMBL" id="RVD81879.1"/>
    </source>
</evidence>
<dbReference type="VEuPathDB" id="FungiDB:DFL_009726"/>
<dbReference type="Proteomes" id="UP000283090">
    <property type="component" value="Unassembled WGS sequence"/>
</dbReference>
<dbReference type="OrthoDB" id="5396622at2759"/>
<gene>
    <name evidence="2" type="ORF">DFL_009726</name>
</gene>
<dbReference type="EMBL" id="SAEB01000012">
    <property type="protein sequence ID" value="RVD81879.1"/>
    <property type="molecule type" value="Genomic_DNA"/>
</dbReference>
<protein>
    <submittedName>
        <fullName evidence="2">Uncharacterized protein</fullName>
    </submittedName>
</protein>
<accession>A0A436ZSI3</accession>
<keyword evidence="1" id="KW-0812">Transmembrane</keyword>
<sequence>MAKALKAIGSIGNKITSRGFLMSALGTLTFSLIMPFFGGAITDLLIFGTVTSGSIIIISAISSIVVYIKSRQNSRAISRNQHSVES</sequence>
<reference evidence="2 3" key="1">
    <citation type="submission" date="2019-01" db="EMBL/GenBank/DDBJ databases">
        <title>Intercellular communication is required for trap formation in the nematode-trapping fungus Duddingtonia flagrans.</title>
        <authorList>
            <person name="Youssar L."/>
            <person name="Wernet V."/>
            <person name="Hensel N."/>
            <person name="Hildebrandt H.-G."/>
            <person name="Fischer R."/>
        </authorList>
    </citation>
    <scope>NUCLEOTIDE SEQUENCE [LARGE SCALE GENOMIC DNA]</scope>
    <source>
        <strain evidence="2 3">CBS H-5679</strain>
    </source>
</reference>
<name>A0A436ZSI3_ARTFL</name>
<feature type="transmembrane region" description="Helical" evidence="1">
    <location>
        <begin position="44"/>
        <end position="68"/>
    </location>
</feature>
<dbReference type="AlphaFoldDB" id="A0A436ZSI3"/>
<keyword evidence="1" id="KW-1133">Transmembrane helix</keyword>
<proteinExistence type="predicted"/>
<feature type="transmembrane region" description="Helical" evidence="1">
    <location>
        <begin position="20"/>
        <end position="38"/>
    </location>
</feature>
<evidence type="ECO:0000313" key="3">
    <source>
        <dbReference type="Proteomes" id="UP000283090"/>
    </source>
</evidence>
<comment type="caution">
    <text evidence="2">The sequence shown here is derived from an EMBL/GenBank/DDBJ whole genome shotgun (WGS) entry which is preliminary data.</text>
</comment>